<dbReference type="Proteomes" id="UP000193285">
    <property type="component" value="Unassembled WGS sequence"/>
</dbReference>
<reference evidence="4 5" key="1">
    <citation type="journal article" date="2015" name="Emerg. Microbes Infect.">
        <title>Characterization of 17 strains belonging to the Mycobacterium simiae complex and description of Mycobacterium paraense sp. nov.</title>
        <authorList>
            <person name="Fusco da Costa A.R."/>
            <person name="Fedrizzi T."/>
            <person name="Lopes M.L."/>
            <person name="Pecorari M."/>
            <person name="Oliveira da Costa W.L."/>
            <person name="Giacobazzi E."/>
            <person name="da Costa Bahia J.R."/>
            <person name="De Sanctis V."/>
            <person name="Batista Lima K.V."/>
            <person name="Bertorelli R."/>
            <person name="Grottola A."/>
            <person name="Fabio A."/>
            <person name="Mariottini A."/>
            <person name="Ferretti P."/>
            <person name="Di Leva F."/>
            <person name="Fregni Serpini G."/>
            <person name="Tagliazucchi S."/>
            <person name="Rumpianesi F."/>
            <person name="Jousson O."/>
            <person name="Segata N."/>
            <person name="Tortoli E."/>
        </authorList>
    </citation>
    <scope>NUCLEOTIDE SEQUENCE [LARGE SCALE GENOMIC DNA]</scope>
    <source>
        <strain evidence="2 5">FI-07156</strain>
        <strain evidence="3 4">IEC33</strain>
    </source>
</reference>
<dbReference type="AlphaFoldDB" id="A0A1X2AAV8"/>
<feature type="transmembrane region" description="Helical" evidence="1">
    <location>
        <begin position="240"/>
        <end position="258"/>
    </location>
</feature>
<feature type="transmembrane region" description="Helical" evidence="1">
    <location>
        <begin position="174"/>
        <end position="195"/>
    </location>
</feature>
<accession>A0A1X2AAV8</accession>
<evidence type="ECO:0000313" key="4">
    <source>
        <dbReference type="Proteomes" id="UP000193285"/>
    </source>
</evidence>
<evidence type="ECO:0008006" key="6">
    <source>
        <dbReference type="Google" id="ProtNLM"/>
    </source>
</evidence>
<keyword evidence="1" id="KW-0812">Transmembrane</keyword>
<keyword evidence="1" id="KW-0472">Membrane</keyword>
<dbReference type="OrthoDB" id="3217869at2"/>
<dbReference type="EMBL" id="LQPK01000018">
    <property type="protein sequence ID" value="ORW30231.1"/>
    <property type="molecule type" value="Genomic_DNA"/>
</dbReference>
<reference evidence="2" key="3">
    <citation type="submission" date="2016-01" db="EMBL/GenBank/DDBJ databases">
        <authorList>
            <person name="Ana R.F.D.C."/>
            <person name="Tarcisio F."/>
            <person name="Maria L.L."/>
            <person name="Monica P."/>
            <person name="Wana L.O.D.C."/>
            <person name="Elisabetta G."/>
            <person name="Jeann R.D.C.B."/>
            <person name="Veronica D.S."/>
            <person name="Karla V.B.L."/>
            <person name="Roberto B."/>
            <person name="Antonella G."/>
            <person name="Anna F."/>
            <person name="Alessandro M."/>
            <person name="Pamela F."/>
            <person name="Francesca D.L."/>
            <person name="Giulia F.S."/>
            <person name="Sara T."/>
            <person name="Fabio R."/>
            <person name="Olivier J."/>
            <person name="Nicola S."/>
            <person name="Enrico T."/>
        </authorList>
    </citation>
    <scope>NUCLEOTIDE SEQUENCE</scope>
    <source>
        <strain evidence="2">FI-07156</strain>
    </source>
</reference>
<keyword evidence="5" id="KW-1185">Reference proteome</keyword>
<evidence type="ECO:0000313" key="5">
    <source>
        <dbReference type="Proteomes" id="UP000193801"/>
    </source>
</evidence>
<feature type="transmembrane region" description="Helical" evidence="1">
    <location>
        <begin position="12"/>
        <end position="32"/>
    </location>
</feature>
<dbReference type="STRING" id="767916.AWB91_22525"/>
<proteinExistence type="predicted"/>
<feature type="transmembrane region" description="Helical" evidence="1">
    <location>
        <begin position="143"/>
        <end position="162"/>
    </location>
</feature>
<keyword evidence="1" id="KW-1133">Transmembrane helix</keyword>
<dbReference type="Proteomes" id="UP000193801">
    <property type="component" value="Unassembled WGS sequence"/>
</dbReference>
<feature type="transmembrane region" description="Helical" evidence="1">
    <location>
        <begin position="207"/>
        <end position="228"/>
    </location>
</feature>
<dbReference type="EMBL" id="LQPN01000044">
    <property type="protein sequence ID" value="ORW47220.1"/>
    <property type="molecule type" value="Genomic_DNA"/>
</dbReference>
<organism evidence="3 4">
    <name type="scientific">Mycobacterium paraense</name>
    <dbReference type="NCBI Taxonomy" id="767916"/>
    <lineage>
        <taxon>Bacteria</taxon>
        <taxon>Bacillati</taxon>
        <taxon>Actinomycetota</taxon>
        <taxon>Actinomycetes</taxon>
        <taxon>Mycobacteriales</taxon>
        <taxon>Mycobacteriaceae</taxon>
        <taxon>Mycobacterium</taxon>
        <taxon>Mycobacterium simiae complex</taxon>
    </lineage>
</organism>
<gene>
    <name evidence="3" type="ORF">AWB90_14430</name>
    <name evidence="2" type="ORF">AWB91_22525</name>
</gene>
<protein>
    <recommendedName>
        <fullName evidence="6">DUF3533 domain-containing protein</fullName>
    </recommendedName>
</protein>
<evidence type="ECO:0000256" key="1">
    <source>
        <dbReference type="SAM" id="Phobius"/>
    </source>
</evidence>
<sequence>MRRIPLEIRKAAAVMAIALVMTSTFAAAYTVALGRPAPRQLPIGVVGPASVTGPIVAGMQQGRHEFEVRTYPSREAAIAAVDRQTITAVVDATATPPQLLLSSASGASAVRVLTQLDEPAPGRYLLPIQDLHPLPPSDPSGLATFYVTIAATILGFVTMFQLRANVKTLTLRRWLGCVAILAVVGGAALASVAGPMLGALHTPFAELWLLISLQVAIAALFNSTMLVLIHRWAIIPTWGVFILLGNTSSGGAVSASLLPQPFAVLNHALASGATVSAIHTATYFPHNQRALPFIVLAAWFSVTLIGLVTCSRALGRSPAE</sequence>
<feature type="transmembrane region" description="Helical" evidence="1">
    <location>
        <begin position="291"/>
        <end position="314"/>
    </location>
</feature>
<evidence type="ECO:0000313" key="2">
    <source>
        <dbReference type="EMBL" id="ORW30231.1"/>
    </source>
</evidence>
<evidence type="ECO:0000313" key="3">
    <source>
        <dbReference type="EMBL" id="ORW47220.1"/>
    </source>
</evidence>
<name>A0A1X2AAV8_9MYCO</name>
<comment type="caution">
    <text evidence="3">The sequence shown here is derived from an EMBL/GenBank/DDBJ whole genome shotgun (WGS) entry which is preliminary data.</text>
</comment>
<reference evidence="3" key="2">
    <citation type="submission" date="2016-01" db="EMBL/GenBank/DDBJ databases">
        <authorList>
            <person name="Oliw E.H."/>
        </authorList>
    </citation>
    <scope>NUCLEOTIDE SEQUENCE</scope>
    <source>
        <strain evidence="3">IEC33</strain>
    </source>
</reference>